<dbReference type="RefSeq" id="WP_229431792.1">
    <property type="nucleotide sequence ID" value="NZ_JAJHPV010000012.1"/>
</dbReference>
<dbReference type="Gene3D" id="3.40.50.1820">
    <property type="entry name" value="alpha/beta hydrolase"/>
    <property type="match status" value="1"/>
</dbReference>
<dbReference type="PANTHER" id="PTHR43798">
    <property type="entry name" value="MONOACYLGLYCEROL LIPASE"/>
    <property type="match status" value="1"/>
</dbReference>
<name>A0ABS8IRP4_9BURK</name>
<dbReference type="InterPro" id="IPR050266">
    <property type="entry name" value="AB_hydrolase_sf"/>
</dbReference>
<dbReference type="SUPFAM" id="SSF53474">
    <property type="entry name" value="alpha/beta-Hydrolases"/>
    <property type="match status" value="1"/>
</dbReference>
<protein>
    <submittedName>
        <fullName evidence="2">Alpha/beta hydrolase</fullName>
    </submittedName>
</protein>
<evidence type="ECO:0000313" key="2">
    <source>
        <dbReference type="EMBL" id="MCC6070868.1"/>
    </source>
</evidence>
<dbReference type="InterPro" id="IPR000639">
    <property type="entry name" value="Epox_hydrolase-like"/>
</dbReference>
<proteinExistence type="predicted"/>
<dbReference type="GO" id="GO:0016787">
    <property type="term" value="F:hydrolase activity"/>
    <property type="evidence" value="ECO:0007669"/>
    <property type="project" value="UniProtKB-KW"/>
</dbReference>
<accession>A0ABS8IRP4</accession>
<feature type="domain" description="AB hydrolase-1" evidence="1">
    <location>
        <begin position="71"/>
        <end position="313"/>
    </location>
</feature>
<comment type="caution">
    <text evidence="2">The sequence shown here is derived from an EMBL/GenBank/DDBJ whole genome shotgun (WGS) entry which is preliminary data.</text>
</comment>
<keyword evidence="2" id="KW-0378">Hydrolase</keyword>
<reference evidence="2 3" key="1">
    <citation type="submission" date="2021-11" db="EMBL/GenBank/DDBJ databases">
        <authorList>
            <person name="Huq M.A."/>
        </authorList>
    </citation>
    <scope>NUCLEOTIDE SEQUENCE [LARGE SCALE GENOMIC DNA]</scope>
    <source>
        <strain evidence="2 3">MAHUQ-52</strain>
    </source>
</reference>
<dbReference type="PRINTS" id="PR00111">
    <property type="entry name" value="ABHYDROLASE"/>
</dbReference>
<evidence type="ECO:0000259" key="1">
    <source>
        <dbReference type="Pfam" id="PF00561"/>
    </source>
</evidence>
<dbReference type="PRINTS" id="PR00412">
    <property type="entry name" value="EPOXHYDRLASE"/>
</dbReference>
<dbReference type="InterPro" id="IPR000073">
    <property type="entry name" value="AB_hydrolase_1"/>
</dbReference>
<gene>
    <name evidence="2" type="ORF">LMJ30_07865</name>
</gene>
<dbReference type="Pfam" id="PF00561">
    <property type="entry name" value="Abhydrolase_1"/>
    <property type="match status" value="1"/>
</dbReference>
<dbReference type="EMBL" id="JAJHPV010000012">
    <property type="protein sequence ID" value="MCC6070868.1"/>
    <property type="molecule type" value="Genomic_DNA"/>
</dbReference>
<keyword evidence="3" id="KW-1185">Reference proteome</keyword>
<evidence type="ECO:0000313" key="3">
    <source>
        <dbReference type="Proteomes" id="UP001198701"/>
    </source>
</evidence>
<dbReference type="InterPro" id="IPR029058">
    <property type="entry name" value="AB_hydrolase_fold"/>
</dbReference>
<dbReference type="Proteomes" id="UP001198701">
    <property type="component" value="Unassembled WGS sequence"/>
</dbReference>
<organism evidence="2 3">
    <name type="scientific">Massilia agrisoli</name>
    <dbReference type="NCBI Taxonomy" id="2892444"/>
    <lineage>
        <taxon>Bacteria</taxon>
        <taxon>Pseudomonadati</taxon>
        <taxon>Pseudomonadota</taxon>
        <taxon>Betaproteobacteria</taxon>
        <taxon>Burkholderiales</taxon>
        <taxon>Oxalobacteraceae</taxon>
        <taxon>Telluria group</taxon>
        <taxon>Massilia</taxon>
    </lineage>
</organism>
<sequence length="339" mass="37184">MSNNITPYYPTHTPLLGKWRGPGLLAGAALLASFLYVRAKTSQAERENPPEGQFVDVDGVRLHYTVHGDGPPVVMLHGNGLTHNDFDASGLTAHLARHHKVYIVDRPGFGYSDRPRTTIWTPKAQAELLYKALEKLGVERPVVLGHSWGTMVAVAMGLAHPGYVRGLVLLSGYYYPNLRLDAPLMAPPAIPLIGDVLRYTLSPLLGRLMWPAIARHMFRPAPIPDSFRQLPVWMMLRPSQLRAGAAESALMVPSAMTLKKHYSELAMPVSIIAGSGDRVVDPSDNSARLHNDVLKSTLKVEPGVGHMVHYTHPELIVRAVDAMNLPEPVRLAQAQPSRA</sequence>